<dbReference type="Proteomes" id="UP000294562">
    <property type="component" value="Unassembled WGS sequence"/>
</dbReference>
<dbReference type="PROSITE" id="PS51257">
    <property type="entry name" value="PROKAR_LIPOPROTEIN"/>
    <property type="match status" value="1"/>
</dbReference>
<keyword evidence="1" id="KW-0732">Signal</keyword>
<evidence type="ECO:0000313" key="2">
    <source>
        <dbReference type="EMBL" id="TDL86331.1"/>
    </source>
</evidence>
<comment type="caution">
    <text evidence="2">The sequence shown here is derived from an EMBL/GenBank/DDBJ whole genome shotgun (WGS) entry which is preliminary data.</text>
</comment>
<evidence type="ECO:0000256" key="1">
    <source>
        <dbReference type="SAM" id="SignalP"/>
    </source>
</evidence>
<name>A0A4R6APH9_9RHOB</name>
<evidence type="ECO:0008006" key="4">
    <source>
        <dbReference type="Google" id="ProtNLM"/>
    </source>
</evidence>
<proteinExistence type="predicted"/>
<dbReference type="RefSeq" id="WP_133343478.1">
    <property type="nucleotide sequence ID" value="NZ_SMZO01000033.1"/>
</dbReference>
<gene>
    <name evidence="2" type="ORF">E2L05_13730</name>
</gene>
<dbReference type="EMBL" id="SMZO01000033">
    <property type="protein sequence ID" value="TDL86331.1"/>
    <property type="molecule type" value="Genomic_DNA"/>
</dbReference>
<feature type="signal peptide" evidence="1">
    <location>
        <begin position="1"/>
        <end position="19"/>
    </location>
</feature>
<organism evidence="2 3">
    <name type="scientific">Meridianimarinicoccus aquatilis</name>
    <dbReference type="NCBI Taxonomy" id="2552766"/>
    <lineage>
        <taxon>Bacteria</taxon>
        <taxon>Pseudomonadati</taxon>
        <taxon>Pseudomonadota</taxon>
        <taxon>Alphaproteobacteria</taxon>
        <taxon>Rhodobacterales</taxon>
        <taxon>Paracoccaceae</taxon>
        <taxon>Meridianimarinicoccus</taxon>
    </lineage>
</organism>
<sequence length="95" mass="10218">MKSHFVCLTALLLALAACDVPITSSDPTEVAYIETLPEGVIALAAPNQNLQAVKVLPEDGCYWYLHDGPVEATLLPLRSRDGRPICTRAPDEVAT</sequence>
<evidence type="ECO:0000313" key="3">
    <source>
        <dbReference type="Proteomes" id="UP000294562"/>
    </source>
</evidence>
<dbReference type="AlphaFoldDB" id="A0A4R6APH9"/>
<dbReference type="OrthoDB" id="7659063at2"/>
<keyword evidence="3" id="KW-1185">Reference proteome</keyword>
<accession>A0A4R6APH9</accession>
<feature type="chain" id="PRO_5020385969" description="Lipoprotein" evidence="1">
    <location>
        <begin position="20"/>
        <end position="95"/>
    </location>
</feature>
<reference evidence="2 3" key="1">
    <citation type="submission" date="2019-03" db="EMBL/GenBank/DDBJ databases">
        <title>Rhodobacteraceae bacterium SM1902, a new member of the family Rhodobacteraceae isolated from Yantai.</title>
        <authorList>
            <person name="Sun Y."/>
        </authorList>
    </citation>
    <scope>NUCLEOTIDE SEQUENCE [LARGE SCALE GENOMIC DNA]</scope>
    <source>
        <strain evidence="2 3">SM1902</strain>
    </source>
</reference>
<protein>
    <recommendedName>
        <fullName evidence="4">Lipoprotein</fullName>
    </recommendedName>
</protein>